<accession>A0AAE0ZZC3</accession>
<comment type="caution">
    <text evidence="2">The sequence shown here is derived from an EMBL/GenBank/DDBJ whole genome shotgun (WGS) entry which is preliminary data.</text>
</comment>
<reference evidence="2" key="1">
    <citation type="journal article" date="2023" name="G3 (Bethesda)">
        <title>A reference genome for the long-term kleptoplast-retaining sea slug Elysia crispata morphotype clarki.</title>
        <authorList>
            <person name="Eastman K.E."/>
            <person name="Pendleton A.L."/>
            <person name="Shaikh M.A."/>
            <person name="Suttiyut T."/>
            <person name="Ogas R."/>
            <person name="Tomko P."/>
            <person name="Gavelis G."/>
            <person name="Widhalm J.R."/>
            <person name="Wisecaver J.H."/>
        </authorList>
    </citation>
    <scope>NUCLEOTIDE SEQUENCE</scope>
    <source>
        <strain evidence="2">ECLA1</strain>
    </source>
</reference>
<gene>
    <name evidence="2" type="ORF">RRG08_007684</name>
</gene>
<evidence type="ECO:0000313" key="2">
    <source>
        <dbReference type="EMBL" id="KAK3778384.1"/>
    </source>
</evidence>
<feature type="compositionally biased region" description="Basic and acidic residues" evidence="1">
    <location>
        <begin position="33"/>
        <end position="43"/>
    </location>
</feature>
<organism evidence="2 3">
    <name type="scientific">Elysia crispata</name>
    <name type="common">lettuce slug</name>
    <dbReference type="NCBI Taxonomy" id="231223"/>
    <lineage>
        <taxon>Eukaryota</taxon>
        <taxon>Metazoa</taxon>
        <taxon>Spiralia</taxon>
        <taxon>Lophotrochozoa</taxon>
        <taxon>Mollusca</taxon>
        <taxon>Gastropoda</taxon>
        <taxon>Heterobranchia</taxon>
        <taxon>Euthyneura</taxon>
        <taxon>Panpulmonata</taxon>
        <taxon>Sacoglossa</taxon>
        <taxon>Placobranchoidea</taxon>
        <taxon>Plakobranchidae</taxon>
        <taxon>Elysia</taxon>
    </lineage>
</organism>
<dbReference type="AlphaFoldDB" id="A0AAE0ZZC3"/>
<keyword evidence="3" id="KW-1185">Reference proteome</keyword>
<evidence type="ECO:0000256" key="1">
    <source>
        <dbReference type="SAM" id="MobiDB-lite"/>
    </source>
</evidence>
<protein>
    <submittedName>
        <fullName evidence="2">Uncharacterized protein</fullName>
    </submittedName>
</protein>
<feature type="region of interest" description="Disordered" evidence="1">
    <location>
        <begin position="33"/>
        <end position="66"/>
    </location>
</feature>
<name>A0AAE0ZZC3_9GAST</name>
<dbReference type="EMBL" id="JAWDGP010002965">
    <property type="protein sequence ID" value="KAK3778384.1"/>
    <property type="molecule type" value="Genomic_DNA"/>
</dbReference>
<dbReference type="Proteomes" id="UP001283361">
    <property type="component" value="Unassembled WGS sequence"/>
</dbReference>
<proteinExistence type="predicted"/>
<evidence type="ECO:0000313" key="3">
    <source>
        <dbReference type="Proteomes" id="UP001283361"/>
    </source>
</evidence>
<sequence>MSIIHLRHIKLEAELARDELAMRWDDICSVNPRKTESWKDRESLSLGTGSLPSDISGGHHIAGPPE</sequence>